<comment type="caution">
    <text evidence="4">The sequence shown here is derived from an EMBL/GenBank/DDBJ whole genome shotgun (WGS) entry which is preliminary data.</text>
</comment>
<sequence>MYYLSLRKSAILLALLVSNIALVAAINCAPVDDDGSPLTGSSAAGTFVTCTYQGAGPCTYFPTDGSFSSGASTCPQGLPQGDVDPDPNATTTSAATDTPTTTQASTTTTPASTIESTATSISTSATFTPAIPSTTATQPPPTTRTTTQTEDAPPVTSASPTSTPQASSLGVFTSSSPSIITATTVVIVSALIGLPNLLGIAYACVSL</sequence>
<keyword evidence="3" id="KW-0732">Signal</keyword>
<feature type="chain" id="PRO_5040356092" evidence="3">
    <location>
        <begin position="26"/>
        <end position="207"/>
    </location>
</feature>
<name>A0A9P5XYW2_9AGAR</name>
<dbReference type="EMBL" id="MU150320">
    <property type="protein sequence ID" value="KAF9459253.1"/>
    <property type="molecule type" value="Genomic_DNA"/>
</dbReference>
<keyword evidence="2" id="KW-0812">Transmembrane</keyword>
<dbReference type="AlphaFoldDB" id="A0A9P5XYW2"/>
<proteinExistence type="predicted"/>
<dbReference type="Proteomes" id="UP000807353">
    <property type="component" value="Unassembled WGS sequence"/>
</dbReference>
<evidence type="ECO:0000313" key="5">
    <source>
        <dbReference type="Proteomes" id="UP000807353"/>
    </source>
</evidence>
<feature type="signal peptide" evidence="3">
    <location>
        <begin position="1"/>
        <end position="25"/>
    </location>
</feature>
<feature type="region of interest" description="Disordered" evidence="1">
    <location>
        <begin position="71"/>
        <end position="170"/>
    </location>
</feature>
<keyword evidence="2" id="KW-1133">Transmembrane helix</keyword>
<evidence type="ECO:0000256" key="2">
    <source>
        <dbReference type="SAM" id="Phobius"/>
    </source>
</evidence>
<keyword evidence="2" id="KW-0472">Membrane</keyword>
<dbReference type="OrthoDB" id="3059701at2759"/>
<evidence type="ECO:0000256" key="3">
    <source>
        <dbReference type="SAM" id="SignalP"/>
    </source>
</evidence>
<accession>A0A9P5XYW2</accession>
<reference evidence="4" key="1">
    <citation type="submission" date="2020-11" db="EMBL/GenBank/DDBJ databases">
        <authorList>
            <consortium name="DOE Joint Genome Institute"/>
            <person name="Ahrendt S."/>
            <person name="Riley R."/>
            <person name="Andreopoulos W."/>
            <person name="Labutti K."/>
            <person name="Pangilinan J."/>
            <person name="Ruiz-Duenas F.J."/>
            <person name="Barrasa J.M."/>
            <person name="Sanchez-Garcia M."/>
            <person name="Camarero S."/>
            <person name="Miyauchi S."/>
            <person name="Serrano A."/>
            <person name="Linde D."/>
            <person name="Babiker R."/>
            <person name="Drula E."/>
            <person name="Ayuso-Fernandez I."/>
            <person name="Pacheco R."/>
            <person name="Padilla G."/>
            <person name="Ferreira P."/>
            <person name="Barriuso J."/>
            <person name="Kellner H."/>
            <person name="Castanera R."/>
            <person name="Alfaro M."/>
            <person name="Ramirez L."/>
            <person name="Pisabarro A.G."/>
            <person name="Kuo A."/>
            <person name="Tritt A."/>
            <person name="Lipzen A."/>
            <person name="He G."/>
            <person name="Yan M."/>
            <person name="Ng V."/>
            <person name="Cullen D."/>
            <person name="Martin F."/>
            <person name="Rosso M.-N."/>
            <person name="Henrissat B."/>
            <person name="Hibbett D."/>
            <person name="Martinez A.T."/>
            <person name="Grigoriev I.V."/>
        </authorList>
    </citation>
    <scope>NUCLEOTIDE SEQUENCE</scope>
    <source>
        <strain evidence="4">CBS 247.69</strain>
    </source>
</reference>
<feature type="transmembrane region" description="Helical" evidence="2">
    <location>
        <begin position="179"/>
        <end position="205"/>
    </location>
</feature>
<keyword evidence="5" id="KW-1185">Reference proteome</keyword>
<evidence type="ECO:0000256" key="1">
    <source>
        <dbReference type="SAM" id="MobiDB-lite"/>
    </source>
</evidence>
<evidence type="ECO:0000313" key="4">
    <source>
        <dbReference type="EMBL" id="KAF9459253.1"/>
    </source>
</evidence>
<gene>
    <name evidence="4" type="ORF">BDZ94DRAFT_1312546</name>
</gene>
<feature type="compositionally biased region" description="Low complexity" evidence="1">
    <location>
        <begin position="89"/>
        <end position="170"/>
    </location>
</feature>
<organism evidence="4 5">
    <name type="scientific">Collybia nuda</name>
    <dbReference type="NCBI Taxonomy" id="64659"/>
    <lineage>
        <taxon>Eukaryota</taxon>
        <taxon>Fungi</taxon>
        <taxon>Dikarya</taxon>
        <taxon>Basidiomycota</taxon>
        <taxon>Agaricomycotina</taxon>
        <taxon>Agaricomycetes</taxon>
        <taxon>Agaricomycetidae</taxon>
        <taxon>Agaricales</taxon>
        <taxon>Tricholomatineae</taxon>
        <taxon>Clitocybaceae</taxon>
        <taxon>Collybia</taxon>
    </lineage>
</organism>
<protein>
    <submittedName>
        <fullName evidence="4">Uncharacterized protein</fullName>
    </submittedName>
</protein>